<feature type="transmembrane region" description="Helical" evidence="4">
    <location>
        <begin position="12"/>
        <end position="32"/>
    </location>
</feature>
<dbReference type="InterPro" id="IPR001633">
    <property type="entry name" value="EAL_dom"/>
</dbReference>
<feature type="domain" description="EAL" evidence="5">
    <location>
        <begin position="575"/>
        <end position="828"/>
    </location>
</feature>
<dbReference type="SUPFAM" id="SSF55073">
    <property type="entry name" value="Nucleotide cyclase"/>
    <property type="match status" value="1"/>
</dbReference>
<protein>
    <submittedName>
        <fullName evidence="8">Diguanylate cyclase (GGDEF)-like protein</fullName>
    </submittedName>
</protein>
<dbReference type="SMART" id="SM00267">
    <property type="entry name" value="GGDEF"/>
    <property type="match status" value="1"/>
</dbReference>
<dbReference type="PANTHER" id="PTHR44757">
    <property type="entry name" value="DIGUANYLATE CYCLASE DGCP"/>
    <property type="match status" value="1"/>
</dbReference>
<keyword evidence="4" id="KW-0812">Transmembrane</keyword>
<dbReference type="SMART" id="SM00065">
    <property type="entry name" value="GAF"/>
    <property type="match status" value="1"/>
</dbReference>
<dbReference type="Gene3D" id="3.30.70.270">
    <property type="match status" value="1"/>
</dbReference>
<comment type="subcellular location">
    <subcellularLocation>
        <location evidence="1">Cell membrane</location>
    </subcellularLocation>
</comment>
<evidence type="ECO:0000256" key="1">
    <source>
        <dbReference type="ARBA" id="ARBA00004236"/>
    </source>
</evidence>
<dbReference type="CDD" id="cd01949">
    <property type="entry name" value="GGDEF"/>
    <property type="match status" value="1"/>
</dbReference>
<dbReference type="InterPro" id="IPR035919">
    <property type="entry name" value="EAL_sf"/>
</dbReference>
<evidence type="ECO:0000256" key="3">
    <source>
        <dbReference type="ARBA" id="ARBA00023136"/>
    </source>
</evidence>
<dbReference type="SMART" id="SM00052">
    <property type="entry name" value="EAL"/>
    <property type="match status" value="1"/>
</dbReference>
<dbReference type="Pfam" id="PF00990">
    <property type="entry name" value="GGDEF"/>
    <property type="match status" value="1"/>
</dbReference>
<gene>
    <name evidence="8" type="ORF">J2S07_001830</name>
</gene>
<dbReference type="Gene3D" id="6.10.340.10">
    <property type="match status" value="1"/>
</dbReference>
<keyword evidence="9" id="KW-1185">Reference proteome</keyword>
<feature type="transmembrane region" description="Helical" evidence="4">
    <location>
        <begin position="141"/>
        <end position="163"/>
    </location>
</feature>
<dbReference type="Gene3D" id="3.20.20.450">
    <property type="entry name" value="EAL domain"/>
    <property type="match status" value="1"/>
</dbReference>
<dbReference type="RefSeq" id="WP_307150090.1">
    <property type="nucleotide sequence ID" value="NZ_JAUSTU010000007.1"/>
</dbReference>
<dbReference type="CDD" id="cd01948">
    <property type="entry name" value="EAL"/>
    <property type="match status" value="1"/>
</dbReference>
<dbReference type="PANTHER" id="PTHR44757:SF2">
    <property type="entry name" value="BIOFILM ARCHITECTURE MAINTENANCE PROTEIN MBAA"/>
    <property type="match status" value="1"/>
</dbReference>
<evidence type="ECO:0000313" key="9">
    <source>
        <dbReference type="Proteomes" id="UP001231362"/>
    </source>
</evidence>
<feature type="domain" description="HAMP" evidence="6">
    <location>
        <begin position="165"/>
        <end position="217"/>
    </location>
</feature>
<dbReference type="SMART" id="SM00304">
    <property type="entry name" value="HAMP"/>
    <property type="match status" value="1"/>
</dbReference>
<sequence length="837" mass="94715">MKWFNSIAFRFWLTMNILILTAVLCISSFYLWKESSQLEESLKNEAISMANTLGSAIGLSMLKENYAEISPLAYSLIDQPDVKYVKIRNVEGRVINQKGETLDDPKKVMVTTVPIFYFQKEVGEIEIAVNTIKVEEQKEHVLRTTVITSIIISVISLLLSFWISGKLTLPLKKVVEATKQVTKGNRNVTVPEEQLTEINELVTSFNHMSRTIENFEDQLVNEINIATKSLSDKVSILEALSNIARSVMENNPSKKEVIRVSLKEILQYIPADKISIALWEEDNEEEILIVSLVNQQFLKEEIIPLADTPIHLMIENRQLMIRNHTTEEGIYPQEQVLLKEGIATTMMAPLITKDKVLGSLNLGSVSPNFFDRIHEEEIMMFAHQIAMALDRASLYMSLRRAAYYDHLTGLANSRLLRERIDEVIRHSEEDPNKKFAILFLDLDRFKNINDTLGHEVGDMVLKATSQLLIGNLSYKYLISRLGGDEFIILIPDISYEGEAIDCAKTILSLFNRPLRVKDYELHITGSIGISMYPADGKDADTLIKRADTAMYRVKDQGKNNFAIYAPLTSDPSYEKLALENDLRKALQKGEFIVHYQPKINIVEGTLSGFEALVRWKNSTRGLVSPGTFIPVAEETGLIVPIGAFVMKEAARQMVAWRQAGLPEVPIAVNLSTRQFLQSNLVQSVESILKETGLPPHLLELEITESMTIDLERSIEILAKLKKLGVKISIDDFGTGYSSLHYLQQLPIDRLKIDQSFVQNITVNENHAILVATIINMAKNLQLSVTAEGVETEKQATYLQKQKCEEVQGYFFSRPLSAEEIEGKYRELIEDVKNWKIG</sequence>
<name>A0ABT9V3K5_9BACL</name>
<dbReference type="Pfam" id="PF00563">
    <property type="entry name" value="EAL"/>
    <property type="match status" value="1"/>
</dbReference>
<evidence type="ECO:0000313" key="8">
    <source>
        <dbReference type="EMBL" id="MDQ0155525.1"/>
    </source>
</evidence>
<keyword evidence="3 4" id="KW-0472">Membrane</keyword>
<dbReference type="Proteomes" id="UP001231362">
    <property type="component" value="Unassembled WGS sequence"/>
</dbReference>
<keyword evidence="2" id="KW-1003">Cell membrane</keyword>
<feature type="domain" description="GGDEF" evidence="7">
    <location>
        <begin position="433"/>
        <end position="566"/>
    </location>
</feature>
<dbReference type="NCBIfam" id="TIGR00254">
    <property type="entry name" value="GGDEF"/>
    <property type="match status" value="1"/>
</dbReference>
<dbReference type="InterPro" id="IPR043128">
    <property type="entry name" value="Rev_trsase/Diguanyl_cyclase"/>
</dbReference>
<dbReference type="Pfam" id="PF00672">
    <property type="entry name" value="HAMP"/>
    <property type="match status" value="1"/>
</dbReference>
<dbReference type="SUPFAM" id="SSF55781">
    <property type="entry name" value="GAF domain-like"/>
    <property type="match status" value="1"/>
</dbReference>
<dbReference type="Gene3D" id="3.30.450.40">
    <property type="match status" value="1"/>
</dbReference>
<comment type="caution">
    <text evidence="8">The sequence shown here is derived from an EMBL/GenBank/DDBJ whole genome shotgun (WGS) entry which is preliminary data.</text>
</comment>
<dbReference type="PROSITE" id="PS50885">
    <property type="entry name" value="HAMP"/>
    <property type="match status" value="1"/>
</dbReference>
<dbReference type="InterPro" id="IPR052155">
    <property type="entry name" value="Biofilm_reg_signaling"/>
</dbReference>
<dbReference type="InterPro" id="IPR000160">
    <property type="entry name" value="GGDEF_dom"/>
</dbReference>
<accession>A0ABT9V3K5</accession>
<evidence type="ECO:0000256" key="4">
    <source>
        <dbReference type="SAM" id="Phobius"/>
    </source>
</evidence>
<dbReference type="SUPFAM" id="SSF158472">
    <property type="entry name" value="HAMP domain-like"/>
    <property type="match status" value="1"/>
</dbReference>
<evidence type="ECO:0000259" key="7">
    <source>
        <dbReference type="PROSITE" id="PS50887"/>
    </source>
</evidence>
<evidence type="ECO:0000259" key="6">
    <source>
        <dbReference type="PROSITE" id="PS50885"/>
    </source>
</evidence>
<dbReference type="InterPro" id="IPR029016">
    <property type="entry name" value="GAF-like_dom_sf"/>
</dbReference>
<dbReference type="PROSITE" id="PS50883">
    <property type="entry name" value="EAL"/>
    <property type="match status" value="1"/>
</dbReference>
<dbReference type="InterPro" id="IPR003018">
    <property type="entry name" value="GAF"/>
</dbReference>
<dbReference type="CDD" id="cd06225">
    <property type="entry name" value="HAMP"/>
    <property type="match status" value="1"/>
</dbReference>
<dbReference type="SUPFAM" id="SSF141868">
    <property type="entry name" value="EAL domain-like"/>
    <property type="match status" value="1"/>
</dbReference>
<dbReference type="InterPro" id="IPR029787">
    <property type="entry name" value="Nucleotide_cyclase"/>
</dbReference>
<reference evidence="8 9" key="1">
    <citation type="submission" date="2023-07" db="EMBL/GenBank/DDBJ databases">
        <title>Genomic Encyclopedia of Type Strains, Phase IV (KMG-IV): sequencing the most valuable type-strain genomes for metagenomic binning, comparative biology and taxonomic classification.</title>
        <authorList>
            <person name="Goeker M."/>
        </authorList>
    </citation>
    <scope>NUCLEOTIDE SEQUENCE [LARGE SCALE GENOMIC DNA]</scope>
    <source>
        <strain evidence="8 9">DSM 23948</strain>
    </source>
</reference>
<dbReference type="Pfam" id="PF13185">
    <property type="entry name" value="GAF_2"/>
    <property type="match status" value="1"/>
</dbReference>
<evidence type="ECO:0000256" key="2">
    <source>
        <dbReference type="ARBA" id="ARBA00022475"/>
    </source>
</evidence>
<keyword evidence="4" id="KW-1133">Transmembrane helix</keyword>
<dbReference type="PROSITE" id="PS50887">
    <property type="entry name" value="GGDEF"/>
    <property type="match status" value="1"/>
</dbReference>
<dbReference type="EMBL" id="JAUSTU010000007">
    <property type="protein sequence ID" value="MDQ0155525.1"/>
    <property type="molecule type" value="Genomic_DNA"/>
</dbReference>
<organism evidence="8 9">
    <name type="scientific">Anoxybacillus andreesenii</name>
    <dbReference type="NCBI Taxonomy" id="1325932"/>
    <lineage>
        <taxon>Bacteria</taxon>
        <taxon>Bacillati</taxon>
        <taxon>Bacillota</taxon>
        <taxon>Bacilli</taxon>
        <taxon>Bacillales</taxon>
        <taxon>Anoxybacillaceae</taxon>
        <taxon>Anoxybacillus</taxon>
    </lineage>
</organism>
<evidence type="ECO:0000259" key="5">
    <source>
        <dbReference type="PROSITE" id="PS50883"/>
    </source>
</evidence>
<dbReference type="InterPro" id="IPR003660">
    <property type="entry name" value="HAMP_dom"/>
</dbReference>
<proteinExistence type="predicted"/>